<feature type="non-terminal residue" evidence="1">
    <location>
        <position position="201"/>
    </location>
</feature>
<name>A0A9N9D9L7_9GLOM</name>
<dbReference type="AlphaFoldDB" id="A0A9N9D9L7"/>
<dbReference type="Proteomes" id="UP000789572">
    <property type="component" value="Unassembled WGS sequence"/>
</dbReference>
<protein>
    <submittedName>
        <fullName evidence="1">2850_t:CDS:1</fullName>
    </submittedName>
</protein>
<gene>
    <name evidence="1" type="ORF">POCULU_LOCUS8921</name>
</gene>
<reference evidence="1" key="1">
    <citation type="submission" date="2021-06" db="EMBL/GenBank/DDBJ databases">
        <authorList>
            <person name="Kallberg Y."/>
            <person name="Tangrot J."/>
            <person name="Rosling A."/>
        </authorList>
    </citation>
    <scope>NUCLEOTIDE SEQUENCE</scope>
    <source>
        <strain evidence="1">IA702</strain>
    </source>
</reference>
<sequence length="201" mass="22639">MTFAEWVFYSAINLQNEIPTYATFDDMLKILHKKEGAMKLLRTYFLGSLDPVVVTNDHEREIGGFLVGLGVLEIVGNVNKRDTFKISSPYIDMIIRPEILKNALKFFDQTIICQAPNRSFKMAKVPVGGVRNTAVPREMVILEVLAAGTDKELEHFTRSLEYAKNFSKAGAAGVEVWVINFTRADDTLSNPYWQSDKQAAD</sequence>
<dbReference type="EMBL" id="CAJVPJ010002914">
    <property type="protein sequence ID" value="CAG8631580.1"/>
    <property type="molecule type" value="Genomic_DNA"/>
</dbReference>
<accession>A0A9N9D9L7</accession>
<keyword evidence="2" id="KW-1185">Reference proteome</keyword>
<evidence type="ECO:0000313" key="1">
    <source>
        <dbReference type="EMBL" id="CAG8631580.1"/>
    </source>
</evidence>
<evidence type="ECO:0000313" key="2">
    <source>
        <dbReference type="Proteomes" id="UP000789572"/>
    </source>
</evidence>
<comment type="caution">
    <text evidence="1">The sequence shown here is derived from an EMBL/GenBank/DDBJ whole genome shotgun (WGS) entry which is preliminary data.</text>
</comment>
<organism evidence="1 2">
    <name type="scientific">Paraglomus occultum</name>
    <dbReference type="NCBI Taxonomy" id="144539"/>
    <lineage>
        <taxon>Eukaryota</taxon>
        <taxon>Fungi</taxon>
        <taxon>Fungi incertae sedis</taxon>
        <taxon>Mucoromycota</taxon>
        <taxon>Glomeromycotina</taxon>
        <taxon>Glomeromycetes</taxon>
        <taxon>Paraglomerales</taxon>
        <taxon>Paraglomeraceae</taxon>
        <taxon>Paraglomus</taxon>
    </lineage>
</organism>
<proteinExistence type="predicted"/>